<dbReference type="EMBL" id="HBKN01051780">
    <property type="protein sequence ID" value="CAE2342403.1"/>
    <property type="molecule type" value="Transcribed_RNA"/>
</dbReference>
<proteinExistence type="predicted"/>
<dbReference type="AlphaFoldDB" id="A0A6U6E366"/>
<dbReference type="EMBL" id="HBKN01051778">
    <property type="protein sequence ID" value="CAE2342401.1"/>
    <property type="molecule type" value="Transcribed_RNA"/>
</dbReference>
<evidence type="ECO:0000313" key="1">
    <source>
        <dbReference type="EMBL" id="CAE2342401.1"/>
    </source>
</evidence>
<accession>A0A6U6E366</accession>
<name>A0A6U6E366_GUITH</name>
<gene>
    <name evidence="1" type="ORF">GTHE00462_LOCUS40397</name>
    <name evidence="2" type="ORF">GTHE00462_LOCUS40399</name>
</gene>
<reference evidence="2" key="1">
    <citation type="submission" date="2021-01" db="EMBL/GenBank/DDBJ databases">
        <authorList>
            <person name="Corre E."/>
            <person name="Pelletier E."/>
            <person name="Niang G."/>
            <person name="Scheremetjew M."/>
            <person name="Finn R."/>
            <person name="Kale V."/>
            <person name="Holt S."/>
            <person name="Cochrane G."/>
            <person name="Meng A."/>
            <person name="Brown T."/>
            <person name="Cohen L."/>
        </authorList>
    </citation>
    <scope>NUCLEOTIDE SEQUENCE</scope>
    <source>
        <strain evidence="2">CCMP 2712</strain>
    </source>
</reference>
<protein>
    <submittedName>
        <fullName evidence="2">Uncharacterized protein</fullName>
    </submittedName>
</protein>
<sequence length="139" mass="16397">MFFLFAESLSLAKSCPPARRRHEIQRKSRPSFTQQWETLRTLDMDDKTRAQTVKFLESYEEQLNNEDVDSGLKTIEDVCLLEEVINSYSEAKSPSHEQRKERIKRLNASFYLYFLTECRLLRQGLCDPDDALALYHDLE</sequence>
<organism evidence="2">
    <name type="scientific">Guillardia theta</name>
    <name type="common">Cryptophyte</name>
    <name type="synonym">Cryptomonas phi</name>
    <dbReference type="NCBI Taxonomy" id="55529"/>
    <lineage>
        <taxon>Eukaryota</taxon>
        <taxon>Cryptophyceae</taxon>
        <taxon>Pyrenomonadales</taxon>
        <taxon>Geminigeraceae</taxon>
        <taxon>Guillardia</taxon>
    </lineage>
</organism>
<evidence type="ECO:0000313" key="2">
    <source>
        <dbReference type="EMBL" id="CAE2342403.1"/>
    </source>
</evidence>